<protein>
    <recommendedName>
        <fullName evidence="9">TIGR00374 family protein</fullName>
    </recommendedName>
</protein>
<gene>
    <name evidence="7" type="ORF">CSA56_18020</name>
</gene>
<comment type="subcellular location">
    <subcellularLocation>
        <location evidence="1">Cell membrane</location>
        <topology evidence="1">Multi-pass membrane protein</topology>
    </subcellularLocation>
</comment>
<evidence type="ECO:0000256" key="5">
    <source>
        <dbReference type="ARBA" id="ARBA00023136"/>
    </source>
</evidence>
<dbReference type="Pfam" id="PF03706">
    <property type="entry name" value="LPG_synthase_TM"/>
    <property type="match status" value="1"/>
</dbReference>
<feature type="transmembrane region" description="Helical" evidence="6">
    <location>
        <begin position="223"/>
        <end position="242"/>
    </location>
</feature>
<reference evidence="7 8" key="1">
    <citation type="submission" date="2017-10" db="EMBL/GenBank/DDBJ databases">
        <title>Novel microbial diversity and functional potential in the marine mammal oral microbiome.</title>
        <authorList>
            <person name="Dudek N.K."/>
            <person name="Sun C.L."/>
            <person name="Burstein D."/>
            <person name="Kantor R.S."/>
            <person name="Aliaga Goltsman D.S."/>
            <person name="Bik E.M."/>
            <person name="Thomas B.C."/>
            <person name="Banfield J.F."/>
            <person name="Relman D.A."/>
        </authorList>
    </citation>
    <scope>NUCLEOTIDE SEQUENCE [LARGE SCALE GENOMIC DNA]</scope>
    <source>
        <strain evidence="7">DOLJORAL78_47_16</strain>
    </source>
</reference>
<keyword evidence="3 6" id="KW-0812">Transmembrane</keyword>
<evidence type="ECO:0000313" key="8">
    <source>
        <dbReference type="Proteomes" id="UP000230821"/>
    </source>
</evidence>
<proteinExistence type="predicted"/>
<keyword evidence="5 6" id="KW-0472">Membrane</keyword>
<feature type="transmembrane region" description="Helical" evidence="6">
    <location>
        <begin position="254"/>
        <end position="277"/>
    </location>
</feature>
<dbReference type="PANTHER" id="PTHR39087">
    <property type="entry name" value="UPF0104 MEMBRANE PROTEIN MJ1595"/>
    <property type="match status" value="1"/>
</dbReference>
<dbReference type="InterPro" id="IPR022791">
    <property type="entry name" value="L-PG_synthase/AglD"/>
</dbReference>
<evidence type="ECO:0000256" key="1">
    <source>
        <dbReference type="ARBA" id="ARBA00004651"/>
    </source>
</evidence>
<evidence type="ECO:0000256" key="2">
    <source>
        <dbReference type="ARBA" id="ARBA00022475"/>
    </source>
</evidence>
<organism evidence="7 8">
    <name type="scientific">candidate division KSB3 bacterium</name>
    <dbReference type="NCBI Taxonomy" id="2044937"/>
    <lineage>
        <taxon>Bacteria</taxon>
        <taxon>candidate division KSB3</taxon>
    </lineage>
</organism>
<dbReference type="EMBL" id="PDSK01000142">
    <property type="protein sequence ID" value="PIE31529.1"/>
    <property type="molecule type" value="Genomic_DNA"/>
</dbReference>
<evidence type="ECO:0008006" key="9">
    <source>
        <dbReference type="Google" id="ProtNLM"/>
    </source>
</evidence>
<dbReference type="NCBIfam" id="TIGR00374">
    <property type="entry name" value="flippase-like domain"/>
    <property type="match status" value="1"/>
</dbReference>
<dbReference type="GO" id="GO:0005886">
    <property type="term" value="C:plasma membrane"/>
    <property type="evidence" value="ECO:0007669"/>
    <property type="project" value="UniProtKB-SubCell"/>
</dbReference>
<feature type="transmembrane region" description="Helical" evidence="6">
    <location>
        <begin position="117"/>
        <end position="143"/>
    </location>
</feature>
<keyword evidence="2" id="KW-1003">Cell membrane</keyword>
<comment type="caution">
    <text evidence="7">The sequence shown here is derived from an EMBL/GenBank/DDBJ whole genome shotgun (WGS) entry which is preliminary data.</text>
</comment>
<name>A0A2G6K9S1_9BACT</name>
<evidence type="ECO:0000256" key="4">
    <source>
        <dbReference type="ARBA" id="ARBA00022989"/>
    </source>
</evidence>
<feature type="transmembrane region" description="Helical" evidence="6">
    <location>
        <begin position="78"/>
        <end position="97"/>
    </location>
</feature>
<dbReference type="AlphaFoldDB" id="A0A2G6K9S1"/>
<evidence type="ECO:0000256" key="3">
    <source>
        <dbReference type="ARBA" id="ARBA00022692"/>
    </source>
</evidence>
<feature type="transmembrane region" description="Helical" evidence="6">
    <location>
        <begin position="297"/>
        <end position="320"/>
    </location>
</feature>
<feature type="transmembrane region" description="Helical" evidence="6">
    <location>
        <begin position="155"/>
        <end position="174"/>
    </location>
</feature>
<keyword evidence="4 6" id="KW-1133">Transmembrane helix</keyword>
<sequence length="335" mass="37744">MFASVSIRKHFSKLFSLGLGIFLVIWLLSQLDLADTFAIIRDIPLSFLGLGAVCYVVSFAIRTLRFRMLLAPDQQRSHLFPIVLVHYTALTIIPARLGELSYVYLLKKFNNVPTGHSLSSLLLARVFDHIAISTLFLCASFFIDLQTQWLKTTSIFVGIGLVVSVLLLIALLTYKEICVAWLRRVLETLRFDRYSLIRRVMHELDNIVSALQGIHLKQHLGSIFGLSLMIWLCIFGVNYALLQSFDVTLTYIEVAFASTFMILLGLIPLQLLGGVGVRQTAWTFIALALGVSKNNAIVSAFGTHIASVMFLFVFGLYGLWRMWRLQTLHREPAEG</sequence>
<dbReference type="PANTHER" id="PTHR39087:SF2">
    <property type="entry name" value="UPF0104 MEMBRANE PROTEIN MJ1595"/>
    <property type="match status" value="1"/>
</dbReference>
<evidence type="ECO:0000256" key="6">
    <source>
        <dbReference type="SAM" id="Phobius"/>
    </source>
</evidence>
<dbReference type="Proteomes" id="UP000230821">
    <property type="component" value="Unassembled WGS sequence"/>
</dbReference>
<accession>A0A2G6K9S1</accession>
<feature type="transmembrane region" description="Helical" evidence="6">
    <location>
        <begin position="44"/>
        <end position="66"/>
    </location>
</feature>
<evidence type="ECO:0000313" key="7">
    <source>
        <dbReference type="EMBL" id="PIE31529.1"/>
    </source>
</evidence>